<evidence type="ECO:0000259" key="3">
    <source>
        <dbReference type="SMART" id="SM01119"/>
    </source>
</evidence>
<dbReference type="OrthoDB" id="9772497at2"/>
<dbReference type="AlphaFoldDB" id="A0A4R6Z4T7"/>
<dbReference type="Gene3D" id="3.20.20.10">
    <property type="entry name" value="Alanine racemase"/>
    <property type="match status" value="1"/>
</dbReference>
<keyword evidence="5" id="KW-1185">Reference proteome</keyword>
<organism evidence="4 5">
    <name type="scientific">Tahibacter aquaticus</name>
    <dbReference type="NCBI Taxonomy" id="520092"/>
    <lineage>
        <taxon>Bacteria</taxon>
        <taxon>Pseudomonadati</taxon>
        <taxon>Pseudomonadota</taxon>
        <taxon>Gammaproteobacteria</taxon>
        <taxon>Lysobacterales</taxon>
        <taxon>Rhodanobacteraceae</taxon>
        <taxon>Tahibacter</taxon>
    </lineage>
</organism>
<dbReference type="PANTHER" id="PTHR28004:SF2">
    <property type="entry name" value="D-SERINE DEHYDRATASE"/>
    <property type="match status" value="1"/>
</dbReference>
<dbReference type="InterPro" id="IPR042208">
    <property type="entry name" value="D-ser_dehydrat-like_sf"/>
</dbReference>
<dbReference type="Pfam" id="PF14031">
    <property type="entry name" value="D-ser_dehydrat"/>
    <property type="match status" value="1"/>
</dbReference>
<comment type="similarity">
    <text evidence="1">Belongs to the DSD1 family.</text>
</comment>
<reference evidence="4 5" key="1">
    <citation type="submission" date="2019-03" db="EMBL/GenBank/DDBJ databases">
        <title>Genomic Encyclopedia of Type Strains, Phase IV (KMG-IV): sequencing the most valuable type-strain genomes for metagenomic binning, comparative biology and taxonomic classification.</title>
        <authorList>
            <person name="Goeker M."/>
        </authorList>
    </citation>
    <scope>NUCLEOTIDE SEQUENCE [LARGE SCALE GENOMIC DNA]</scope>
    <source>
        <strain evidence="4 5">DSM 21667</strain>
    </source>
</reference>
<name>A0A4R6Z4T7_9GAMM</name>
<evidence type="ECO:0000313" key="4">
    <source>
        <dbReference type="EMBL" id="TDR46693.1"/>
    </source>
</evidence>
<dbReference type="Proteomes" id="UP000295293">
    <property type="component" value="Unassembled WGS sequence"/>
</dbReference>
<protein>
    <submittedName>
        <fullName evidence="4">D-serine deaminase-like pyridoxal phosphate-dependent protein</fullName>
    </submittedName>
</protein>
<dbReference type="GO" id="GO:0008721">
    <property type="term" value="F:D-serine ammonia-lyase activity"/>
    <property type="evidence" value="ECO:0007669"/>
    <property type="project" value="TreeGrafter"/>
</dbReference>
<dbReference type="EMBL" id="SNZH01000003">
    <property type="protein sequence ID" value="TDR46693.1"/>
    <property type="molecule type" value="Genomic_DNA"/>
</dbReference>
<dbReference type="PANTHER" id="PTHR28004">
    <property type="entry name" value="ZGC:162816-RELATED"/>
    <property type="match status" value="1"/>
</dbReference>
<comment type="caution">
    <text evidence="4">The sequence shown here is derived from an EMBL/GenBank/DDBJ whole genome shotgun (WGS) entry which is preliminary data.</text>
</comment>
<accession>A0A4R6Z4T7</accession>
<dbReference type="InterPro" id="IPR029066">
    <property type="entry name" value="PLP-binding_barrel"/>
</dbReference>
<dbReference type="GO" id="GO:0036088">
    <property type="term" value="P:D-serine catabolic process"/>
    <property type="evidence" value="ECO:0007669"/>
    <property type="project" value="TreeGrafter"/>
</dbReference>
<feature type="domain" description="D-serine dehydratase-like" evidence="3">
    <location>
        <begin position="263"/>
        <end position="371"/>
    </location>
</feature>
<proteinExistence type="inferred from homology"/>
<dbReference type="InterPro" id="IPR001608">
    <property type="entry name" value="Ala_racemase_N"/>
</dbReference>
<dbReference type="InterPro" id="IPR051466">
    <property type="entry name" value="D-amino_acid_metab_enzyme"/>
</dbReference>
<dbReference type="RefSeq" id="WP_133817825.1">
    <property type="nucleotide sequence ID" value="NZ_SNZH01000003.1"/>
</dbReference>
<dbReference type="InterPro" id="IPR026956">
    <property type="entry name" value="D-ser_dehydrat-like_dom"/>
</dbReference>
<dbReference type="Pfam" id="PF01168">
    <property type="entry name" value="Ala_racemase_N"/>
    <property type="match status" value="1"/>
</dbReference>
<evidence type="ECO:0000256" key="2">
    <source>
        <dbReference type="ARBA" id="ARBA00023239"/>
    </source>
</evidence>
<dbReference type="SUPFAM" id="SSF51419">
    <property type="entry name" value="PLP-binding barrel"/>
    <property type="match status" value="1"/>
</dbReference>
<keyword evidence="2" id="KW-0456">Lyase</keyword>
<sequence>MHNSANPSGSLSALTTPCLLLDEARLQRNIDRMNVRADMFGVQLRPHVKTAKSTQVARRIFGDATGPITVSTLREAEYFFADGFDDILYAVSMVPAKVARAAALARAGARLRFVTDDMANAQAIAAAAEREGVHFEMLVEIDADGHRAGLRPDDSRIVDIARSLQSTPQLRFAGVMTHAGASYDCVGAAALRVHARLERDAVVHAAQALRDAGLACECVSLGSTPTLTFVEDLSGVTEARVGVYVFNDLVQSNLGVCRLDDIALSVLTTVVSHKRDTGRLIVDAGGLALSKDHGTARQAIDYGYGQVCSEDGHVLPGLRVCEVNQEHGLIAAVADTDAAAMFDALPIGTRLRLLPNHACMTAAAYESYHVDTACGWEQWPRCNGW</sequence>
<gene>
    <name evidence="4" type="ORF">DFR29_103229</name>
</gene>
<dbReference type="Gene3D" id="2.40.37.20">
    <property type="entry name" value="D-serine dehydratase-like domain"/>
    <property type="match status" value="1"/>
</dbReference>
<dbReference type="SMART" id="SM01119">
    <property type="entry name" value="D-ser_dehydrat"/>
    <property type="match status" value="1"/>
</dbReference>
<evidence type="ECO:0000313" key="5">
    <source>
        <dbReference type="Proteomes" id="UP000295293"/>
    </source>
</evidence>
<evidence type="ECO:0000256" key="1">
    <source>
        <dbReference type="ARBA" id="ARBA00005323"/>
    </source>
</evidence>